<comment type="similarity">
    <text evidence="2 4">Belongs to the YejK family.</text>
</comment>
<dbReference type="Proteomes" id="UP000722957">
    <property type="component" value="Unassembled WGS sequence"/>
</dbReference>
<dbReference type="InterPro" id="IPR007358">
    <property type="entry name" value="Nucleoid_associated_NdpA"/>
</dbReference>
<dbReference type="AlphaFoldDB" id="A0AAW4AHS4"/>
<dbReference type="NCBIfam" id="NF001557">
    <property type="entry name" value="PRK00378.1"/>
    <property type="match status" value="1"/>
</dbReference>
<comment type="subcellular location">
    <subcellularLocation>
        <location evidence="1 4">Cytoplasm</location>
        <location evidence="1 4">Nucleoid</location>
    </subcellularLocation>
</comment>
<evidence type="ECO:0000313" key="5">
    <source>
        <dbReference type="EMBL" id="MBF4272905.1"/>
    </source>
</evidence>
<evidence type="ECO:0000313" key="6">
    <source>
        <dbReference type="Proteomes" id="UP000722957"/>
    </source>
</evidence>
<accession>A0AAW4AHS4</accession>
<dbReference type="GO" id="GO:0003727">
    <property type="term" value="F:single-stranded RNA binding"/>
    <property type="evidence" value="ECO:0007669"/>
    <property type="project" value="TreeGrafter"/>
</dbReference>
<protein>
    <recommendedName>
        <fullName evidence="4">Nucleoid-associated protein EAY07_12825</fullName>
    </recommendedName>
</protein>
<comment type="caution">
    <text evidence="5">The sequence shown here is derived from an EMBL/GenBank/DDBJ whole genome shotgun (WGS) entry which is preliminary data.</text>
</comment>
<dbReference type="HAMAP" id="MF_00730">
    <property type="entry name" value="NdpA"/>
    <property type="match status" value="1"/>
</dbReference>
<evidence type="ECO:0000256" key="1">
    <source>
        <dbReference type="ARBA" id="ARBA00004453"/>
    </source>
</evidence>
<evidence type="ECO:0000256" key="3">
    <source>
        <dbReference type="ARBA" id="ARBA00022490"/>
    </source>
</evidence>
<dbReference type="KEGG" id="vau:VANGNB10_cI1632"/>
<dbReference type="PANTHER" id="PTHR38772:SF1">
    <property type="entry name" value="NUCLEOID-ASSOCIATED PROTEIN YEJK"/>
    <property type="match status" value="1"/>
</dbReference>
<evidence type="ECO:0000256" key="4">
    <source>
        <dbReference type="HAMAP-Rule" id="MF_00730"/>
    </source>
</evidence>
<dbReference type="Pfam" id="PF04245">
    <property type="entry name" value="NA37"/>
    <property type="match status" value="1"/>
</dbReference>
<dbReference type="RefSeq" id="WP_041947007.1">
    <property type="nucleotide sequence ID" value="NZ_CP020534.1"/>
</dbReference>
<sequence>MSLRINEIAVHQLAKNEQEELVVIFGLPESQIQPNHEAIVEMLHRTFNNKTKGYGMFNSDSTFKQLLADYRNGQSKFGQLSGSGAVMLKDELSKYPFADEGALIFAQYQWLATDYLFIGLVPQSNGMKLMENLSISATAYMDIAKMDIAAVINLSELEADQNSNRYISFIKGRVGRRISDFFLDFLSAEIGYDAKQQNQLLMQAVDDFCSDSHLDKSDKLHFKKQVSDYCVDAKRHGQEICVKELSGELPPSDNYDFISYTQEQGYELQDSFPVDLGTIRKLTKFVGAGGGLNITFDAILLGERVFYDPETDTLTIKGTPPNLRDQLTRQG</sequence>
<dbReference type="PANTHER" id="PTHR38772">
    <property type="match status" value="1"/>
</dbReference>
<proteinExistence type="inferred from homology"/>
<dbReference type="GO" id="GO:0003690">
    <property type="term" value="F:double-stranded DNA binding"/>
    <property type="evidence" value="ECO:0007669"/>
    <property type="project" value="TreeGrafter"/>
</dbReference>
<evidence type="ECO:0000256" key="2">
    <source>
        <dbReference type="ARBA" id="ARBA00009035"/>
    </source>
</evidence>
<gene>
    <name evidence="5" type="primary">yejK</name>
    <name evidence="5" type="ORF">EAY07_12825</name>
</gene>
<name>A0AAW4AHS4_VIBAN</name>
<keyword evidence="3 4" id="KW-0963">Cytoplasm</keyword>
<organism evidence="5 6">
    <name type="scientific">Vibrio anguillarum</name>
    <name type="common">Listonella anguillarum</name>
    <dbReference type="NCBI Taxonomy" id="55601"/>
    <lineage>
        <taxon>Bacteria</taxon>
        <taxon>Pseudomonadati</taxon>
        <taxon>Pseudomonadota</taxon>
        <taxon>Gammaproteobacteria</taxon>
        <taxon>Vibrionales</taxon>
        <taxon>Vibrionaceae</taxon>
        <taxon>Vibrio</taxon>
    </lineage>
</organism>
<reference evidence="5 6" key="1">
    <citation type="journal article" date="2021" name="PeerJ">
        <title>Analysis of 44 Vibrio anguillarum genomes reveals high genetic diversity.</title>
        <authorList>
            <person name="Hansen M.J."/>
            <person name="Dalsgaard I."/>
        </authorList>
    </citation>
    <scope>NUCLEOTIDE SEQUENCE [LARGE SCALE GENOMIC DNA]</scope>
    <source>
        <strain evidence="5 6">17-16730-2A</strain>
    </source>
</reference>
<dbReference type="GO" id="GO:0043590">
    <property type="term" value="C:bacterial nucleoid"/>
    <property type="evidence" value="ECO:0007669"/>
    <property type="project" value="TreeGrafter"/>
</dbReference>
<dbReference type="EMBL" id="RDOM01000033">
    <property type="protein sequence ID" value="MBF4272905.1"/>
    <property type="molecule type" value="Genomic_DNA"/>
</dbReference>
<dbReference type="GO" id="GO:0005737">
    <property type="term" value="C:cytoplasm"/>
    <property type="evidence" value="ECO:0007669"/>
    <property type="project" value="UniProtKB-UniRule"/>
</dbReference>